<dbReference type="OrthoDB" id="8787342at2"/>
<keyword evidence="1" id="KW-0732">Signal</keyword>
<sequence length="126" mass="13434">MKKLSILALSAVVSIAPAFAKVNSTATPAKTTTQEVDLSFAFDDVENLQAKDMTLVEMQETEGAVAPLVAVGVMTGTRFIAQRWVTQKVAQNMVKRGATNIMAPNRSVAKKIAGNNPIREYHAGSG</sequence>
<keyword evidence="3" id="KW-1185">Reference proteome</keyword>
<dbReference type="AlphaFoldDB" id="A0A378QZ65"/>
<organism evidence="2 3">
    <name type="scientific">Moraxella caprae</name>
    <dbReference type="NCBI Taxonomy" id="90240"/>
    <lineage>
        <taxon>Bacteria</taxon>
        <taxon>Pseudomonadati</taxon>
        <taxon>Pseudomonadota</taxon>
        <taxon>Gammaproteobacteria</taxon>
        <taxon>Moraxellales</taxon>
        <taxon>Moraxellaceae</taxon>
        <taxon>Moraxella</taxon>
    </lineage>
</organism>
<dbReference type="RefSeq" id="WP_051226070.1">
    <property type="nucleotide sequence ID" value="NZ_UGQB01000004.1"/>
</dbReference>
<evidence type="ECO:0000313" key="2">
    <source>
        <dbReference type="EMBL" id="STZ07859.1"/>
    </source>
</evidence>
<proteinExistence type="predicted"/>
<reference evidence="2 3" key="1">
    <citation type="submission" date="2018-06" db="EMBL/GenBank/DDBJ databases">
        <authorList>
            <consortium name="Pathogen Informatics"/>
            <person name="Doyle S."/>
        </authorList>
    </citation>
    <scope>NUCLEOTIDE SEQUENCE [LARGE SCALE GENOMIC DNA]</scope>
    <source>
        <strain evidence="2 3">NCTC12877</strain>
    </source>
</reference>
<gene>
    <name evidence="2" type="ORF">NCTC12877_00838</name>
</gene>
<dbReference type="EMBL" id="UGQB01000004">
    <property type="protein sequence ID" value="STZ07859.1"/>
    <property type="molecule type" value="Genomic_DNA"/>
</dbReference>
<accession>A0A378QZ65</accession>
<feature type="signal peptide" evidence="1">
    <location>
        <begin position="1"/>
        <end position="20"/>
    </location>
</feature>
<dbReference type="Proteomes" id="UP000254065">
    <property type="component" value="Unassembled WGS sequence"/>
</dbReference>
<evidence type="ECO:0000313" key="3">
    <source>
        <dbReference type="Proteomes" id="UP000254065"/>
    </source>
</evidence>
<protein>
    <submittedName>
        <fullName evidence="2">Uncharacterized protein</fullName>
    </submittedName>
</protein>
<evidence type="ECO:0000256" key="1">
    <source>
        <dbReference type="SAM" id="SignalP"/>
    </source>
</evidence>
<name>A0A378QZ65_9GAMM</name>
<feature type="chain" id="PRO_5017069302" evidence="1">
    <location>
        <begin position="21"/>
        <end position="126"/>
    </location>
</feature>